<protein>
    <submittedName>
        <fullName evidence="2">Histidine phosphatase family protein</fullName>
    </submittedName>
</protein>
<evidence type="ECO:0000313" key="3">
    <source>
        <dbReference type="Proteomes" id="UP000305282"/>
    </source>
</evidence>
<dbReference type="InterPro" id="IPR013078">
    <property type="entry name" value="His_Pase_superF_clade-1"/>
</dbReference>
<comment type="caution">
    <text evidence="2">The sequence shown here is derived from an EMBL/GenBank/DDBJ whole genome shotgun (WGS) entry which is preliminary data.</text>
</comment>
<keyword evidence="3" id="KW-1185">Reference proteome</keyword>
<reference evidence="2 3" key="1">
    <citation type="submission" date="2019-04" db="EMBL/GenBank/DDBJ databases">
        <title>Draft genome sequences for three unisolated Alnus-infective Frankia Sp+ strains, AgTrS, AiOr and AvVan, the first sequenced Frankia strains able to sporulate in-planta.</title>
        <authorList>
            <person name="Bethencourt L."/>
            <person name="Vautrin F."/>
            <person name="Taib N."/>
            <person name="Dubost A."/>
            <person name="Castro-Garcia L."/>
            <person name="Imbaud O."/>
            <person name="Abrouk D."/>
            <person name="Fournier P."/>
            <person name="Briolay J."/>
            <person name="Nguyen A."/>
            <person name="Normand P."/>
            <person name="Fernandez M.P."/>
            <person name="Brochier-Armanet C."/>
            <person name="Herrera-Belaroussi A."/>
        </authorList>
    </citation>
    <scope>NUCLEOTIDE SEQUENCE [LARGE SCALE GENOMIC DNA]</scope>
    <source>
        <strain evidence="2 3">AvVan</strain>
    </source>
</reference>
<dbReference type="EMBL" id="SSXH01000776">
    <property type="protein sequence ID" value="THJ39073.1"/>
    <property type="molecule type" value="Genomic_DNA"/>
</dbReference>
<proteinExistence type="predicted"/>
<sequence>MKWGLPVEVDPRLREADLGRWEGRSRADVAGRFPDEYARWGRGGRTSPVAVVNVRARSPSARWRRSPSTPPACRRGPRWS</sequence>
<feature type="region of interest" description="Disordered" evidence="1">
    <location>
        <begin position="61"/>
        <end position="80"/>
    </location>
</feature>
<name>A0A4S5C4X7_9ACTN</name>
<dbReference type="InterPro" id="IPR029033">
    <property type="entry name" value="His_PPase_superfam"/>
</dbReference>
<dbReference type="AlphaFoldDB" id="A0A4S5C4X7"/>
<evidence type="ECO:0000256" key="1">
    <source>
        <dbReference type="SAM" id="MobiDB-lite"/>
    </source>
</evidence>
<gene>
    <name evidence="2" type="ORF">E7Y31_20685</name>
</gene>
<dbReference type="OrthoDB" id="9781415at2"/>
<evidence type="ECO:0000313" key="2">
    <source>
        <dbReference type="EMBL" id="THJ39073.1"/>
    </source>
</evidence>
<dbReference type="Pfam" id="PF00300">
    <property type="entry name" value="His_Phos_1"/>
    <property type="match status" value="1"/>
</dbReference>
<accession>A0A4S5C4X7</accession>
<dbReference type="Gene3D" id="3.40.50.1240">
    <property type="entry name" value="Phosphoglycerate mutase-like"/>
    <property type="match status" value="1"/>
</dbReference>
<dbReference type="Proteomes" id="UP000305282">
    <property type="component" value="Unassembled WGS sequence"/>
</dbReference>
<dbReference type="SUPFAM" id="SSF53254">
    <property type="entry name" value="Phosphoglycerate mutase-like"/>
    <property type="match status" value="1"/>
</dbReference>
<organism evidence="2 3">
    <name type="scientific">Candidatus Frankia alpina</name>
    <dbReference type="NCBI Taxonomy" id="2699483"/>
    <lineage>
        <taxon>Bacteria</taxon>
        <taxon>Bacillati</taxon>
        <taxon>Actinomycetota</taxon>
        <taxon>Actinomycetes</taxon>
        <taxon>Frankiales</taxon>
        <taxon>Frankiaceae</taxon>
        <taxon>Frankia</taxon>
    </lineage>
</organism>